<dbReference type="Gene3D" id="1.20.1270.220">
    <property type="match status" value="1"/>
</dbReference>
<dbReference type="SUPFAM" id="SSF47370">
    <property type="entry name" value="Bromodomain"/>
    <property type="match status" value="1"/>
</dbReference>
<dbReference type="GO" id="GO:0005634">
    <property type="term" value="C:nucleus"/>
    <property type="evidence" value="ECO:0000318"/>
    <property type="project" value="GO_Central"/>
</dbReference>
<evidence type="ECO:0000256" key="1">
    <source>
        <dbReference type="ARBA" id="ARBA00023015"/>
    </source>
</evidence>
<dbReference type="PROSITE" id="PS51525">
    <property type="entry name" value="NET"/>
    <property type="match status" value="1"/>
</dbReference>
<reference evidence="9" key="1">
    <citation type="journal article" date="2016" name="Nature">
        <title>The genome of the seagrass Zostera marina reveals angiosperm adaptation to the sea.</title>
        <authorList>
            <person name="Olsen J.L."/>
            <person name="Rouze P."/>
            <person name="Verhelst B."/>
            <person name="Lin Y.-C."/>
            <person name="Bayer T."/>
            <person name="Collen J."/>
            <person name="Dattolo E."/>
            <person name="De Paoli E."/>
            <person name="Dittami S."/>
            <person name="Maumus F."/>
            <person name="Michel G."/>
            <person name="Kersting A."/>
            <person name="Lauritano C."/>
            <person name="Lohaus R."/>
            <person name="Toepel M."/>
            <person name="Tonon T."/>
            <person name="Vanneste K."/>
            <person name="Amirebrahimi M."/>
            <person name="Brakel J."/>
            <person name="Bostroem C."/>
            <person name="Chovatia M."/>
            <person name="Grimwood J."/>
            <person name="Jenkins J.W."/>
            <person name="Jueterbock A."/>
            <person name="Mraz A."/>
            <person name="Stam W.T."/>
            <person name="Tice H."/>
            <person name="Bornberg-Bauer E."/>
            <person name="Green P.J."/>
            <person name="Pearson G.A."/>
            <person name="Procaccini G."/>
            <person name="Duarte C.M."/>
            <person name="Schmutz J."/>
            <person name="Reusch T.B.H."/>
            <person name="Van de Peer Y."/>
        </authorList>
    </citation>
    <scope>NUCLEOTIDE SEQUENCE [LARGE SCALE GENOMIC DNA]</scope>
    <source>
        <strain evidence="9">cv. Finnish</strain>
    </source>
</reference>
<gene>
    <name evidence="8" type="ORF">ZOSMA_1G01600</name>
</gene>
<feature type="compositionally biased region" description="Basic residues" evidence="5">
    <location>
        <begin position="23"/>
        <end position="34"/>
    </location>
</feature>
<feature type="region of interest" description="Disordered" evidence="5">
    <location>
        <begin position="1"/>
        <end position="82"/>
    </location>
</feature>
<keyword evidence="9" id="KW-1185">Reference proteome</keyword>
<organism evidence="8 9">
    <name type="scientific">Zostera marina</name>
    <name type="common">Eelgrass</name>
    <dbReference type="NCBI Taxonomy" id="29655"/>
    <lineage>
        <taxon>Eukaryota</taxon>
        <taxon>Viridiplantae</taxon>
        <taxon>Streptophyta</taxon>
        <taxon>Embryophyta</taxon>
        <taxon>Tracheophyta</taxon>
        <taxon>Spermatophyta</taxon>
        <taxon>Magnoliopsida</taxon>
        <taxon>Liliopsida</taxon>
        <taxon>Zosteraceae</taxon>
        <taxon>Zostera</taxon>
    </lineage>
</organism>
<evidence type="ECO:0000313" key="9">
    <source>
        <dbReference type="Proteomes" id="UP000036987"/>
    </source>
</evidence>
<dbReference type="PANTHER" id="PTHR45926">
    <property type="entry name" value="OSJNBA0053K19.4 PROTEIN"/>
    <property type="match status" value="1"/>
</dbReference>
<dbReference type="GO" id="GO:0000785">
    <property type="term" value="C:chromatin"/>
    <property type="evidence" value="ECO:0000318"/>
    <property type="project" value="GO_Central"/>
</dbReference>
<dbReference type="AlphaFoldDB" id="A0A0K9PMA3"/>
<evidence type="ECO:0000256" key="3">
    <source>
        <dbReference type="ARBA" id="ARBA00023163"/>
    </source>
</evidence>
<feature type="compositionally biased region" description="Low complexity" evidence="5">
    <location>
        <begin position="35"/>
        <end position="50"/>
    </location>
</feature>
<dbReference type="Gene3D" id="1.20.920.10">
    <property type="entry name" value="Bromodomain-like"/>
    <property type="match status" value="1"/>
</dbReference>
<dbReference type="InterPro" id="IPR001487">
    <property type="entry name" value="Bromodomain"/>
</dbReference>
<dbReference type="PROSITE" id="PS50014">
    <property type="entry name" value="BROMODOMAIN_2"/>
    <property type="match status" value="1"/>
</dbReference>
<dbReference type="InterPro" id="IPR027353">
    <property type="entry name" value="NET_dom"/>
</dbReference>
<keyword evidence="2 4" id="KW-0103">Bromodomain</keyword>
<evidence type="ECO:0000256" key="5">
    <source>
        <dbReference type="SAM" id="MobiDB-lite"/>
    </source>
</evidence>
<evidence type="ECO:0000256" key="4">
    <source>
        <dbReference type="PROSITE-ProRule" id="PRU00035"/>
    </source>
</evidence>
<comment type="caution">
    <text evidence="8">The sequence shown here is derived from an EMBL/GenBank/DDBJ whole genome shotgun (WGS) entry which is preliminary data.</text>
</comment>
<dbReference type="EMBL" id="LFYR01000729">
    <property type="protein sequence ID" value="KMZ70188.1"/>
    <property type="molecule type" value="Genomic_DNA"/>
</dbReference>
<dbReference type="GO" id="GO:0004674">
    <property type="term" value="F:protein serine/threonine kinase activity"/>
    <property type="evidence" value="ECO:0000318"/>
    <property type="project" value="GO_Central"/>
</dbReference>
<dbReference type="SMART" id="SM00297">
    <property type="entry name" value="BROMO"/>
    <property type="match status" value="1"/>
</dbReference>
<dbReference type="STRING" id="29655.A0A0K9PMA3"/>
<dbReference type="GO" id="GO:0006338">
    <property type="term" value="P:chromatin remodeling"/>
    <property type="evidence" value="ECO:0000318"/>
    <property type="project" value="GO_Central"/>
</dbReference>
<dbReference type="GO" id="GO:0042393">
    <property type="term" value="F:histone binding"/>
    <property type="evidence" value="ECO:0000318"/>
    <property type="project" value="GO_Central"/>
</dbReference>
<evidence type="ECO:0000259" key="6">
    <source>
        <dbReference type="PROSITE" id="PS50014"/>
    </source>
</evidence>
<dbReference type="Pfam" id="PF17035">
    <property type="entry name" value="BET"/>
    <property type="match status" value="1"/>
</dbReference>
<dbReference type="Pfam" id="PF00439">
    <property type="entry name" value="Bromodomain"/>
    <property type="match status" value="1"/>
</dbReference>
<feature type="region of interest" description="Disordered" evidence="5">
    <location>
        <begin position="246"/>
        <end position="273"/>
    </location>
</feature>
<dbReference type="PRINTS" id="PR00503">
    <property type="entry name" value="BROMODOMAIN"/>
</dbReference>
<feature type="domain" description="Bromo" evidence="6">
    <location>
        <begin position="401"/>
        <end position="473"/>
    </location>
</feature>
<dbReference type="InterPro" id="IPR036427">
    <property type="entry name" value="Bromodomain-like_sf"/>
</dbReference>
<protein>
    <submittedName>
        <fullName evidence="8">Putative Bromodomain-containing protein</fullName>
    </submittedName>
</protein>
<name>A0A0K9PMA3_ZOSMR</name>
<dbReference type="InterPro" id="IPR038336">
    <property type="entry name" value="NET_sf"/>
</dbReference>
<feature type="region of interest" description="Disordered" evidence="5">
    <location>
        <begin position="649"/>
        <end position="721"/>
    </location>
</feature>
<dbReference type="GO" id="GO:0003682">
    <property type="term" value="F:chromatin binding"/>
    <property type="evidence" value="ECO:0000318"/>
    <property type="project" value="GO_Central"/>
</dbReference>
<dbReference type="OrthoDB" id="21449at2759"/>
<dbReference type="GO" id="GO:0006357">
    <property type="term" value="P:regulation of transcription by RNA polymerase II"/>
    <property type="evidence" value="ECO:0000318"/>
    <property type="project" value="GO_Central"/>
</dbReference>
<sequence length="721" mass="81113">MASSPVGGSGVGGNPVSVNRNRWVNHKVYARRSISKPNPSSQPQESQYPSKTLDSTAEDDSLPKSPPRPVSQDDVRNLNLTTRPVNDQEIWKNDTVPVLETPVSCQQMFQETTPIVDVDESLKQLPQRTVFSTSDDVSTSSLKFELDKNELSNTALTIPVNDSSIIPYSIRQPSPSPPTPPLISHDLTSQGQKLVTINTEGGSLVEIRNLKRNLEVDLEKVRFYYHKVKAYEIQLSTEVPTYPGYSRNSQPFRGGRRSDLTVSVGPNPIENYRSSDDAVEKQNVEVTMHPGYGSNSHLYHGGRRMDLNIAVGSSPMENYNMGCHSLEKRTPKANQYYQKSEFLLGNEKIPLHQPPTSNKKPKFNVNKKHGFFQHRDGRVMDQATLNQRAFRKCDVLLSKLMKHRHGWVFNEPVKVDEMGLFDYFIIIKNPMDLGTVKSRLSKNWYKSPMDFAEDVRLTFKNAMTYNVKGHDVHIMAEMLSGIFEKQWASIAAELTPPHSMSIMPSKKASHPPLDVLRIPIRTKSMIQHPVVPELTPKPLAYTPRLQRAPSMKKPKAKDLNKREMTQNEKEKLSVQLESLPNEKFPQVVAIIKKRNSSFIELDGAFEINIETIDTETLWELDRLVSNHKKSRSKYKRREEERANAIKRAEEMQKNTQQGVNQEPVVVEKMMENQADMQTVAVSPGGKEKKAESGSGSGFSSSSSGSSSDSDSGSSSSSFSSR</sequence>
<keyword evidence="1" id="KW-0805">Transcription regulation</keyword>
<accession>A0A0K9PMA3</accession>
<evidence type="ECO:0000313" key="8">
    <source>
        <dbReference type="EMBL" id="KMZ70188.1"/>
    </source>
</evidence>
<feature type="compositionally biased region" description="Low complexity" evidence="5">
    <location>
        <begin position="697"/>
        <end position="721"/>
    </location>
</feature>
<keyword evidence="3" id="KW-0804">Transcription</keyword>
<evidence type="ECO:0000256" key="2">
    <source>
        <dbReference type="ARBA" id="ARBA00023117"/>
    </source>
</evidence>
<feature type="domain" description="NET" evidence="7">
    <location>
        <begin position="554"/>
        <end position="635"/>
    </location>
</feature>
<proteinExistence type="predicted"/>
<dbReference type="Proteomes" id="UP000036987">
    <property type="component" value="Unassembled WGS sequence"/>
</dbReference>
<evidence type="ECO:0000259" key="7">
    <source>
        <dbReference type="PROSITE" id="PS51525"/>
    </source>
</evidence>